<dbReference type="GO" id="GO:0017056">
    <property type="term" value="F:structural constituent of nuclear pore"/>
    <property type="evidence" value="ECO:0007669"/>
    <property type="project" value="TreeGrafter"/>
</dbReference>
<feature type="domain" description="Nucleoporin nup120-like HEAT repeat" evidence="6">
    <location>
        <begin position="833"/>
        <end position="1001"/>
    </location>
</feature>
<organism evidence="7 8">
    <name type="scientific">Sarocladium strictum</name>
    <name type="common">Black bundle disease fungus</name>
    <name type="synonym">Acremonium strictum</name>
    <dbReference type="NCBI Taxonomy" id="5046"/>
    <lineage>
        <taxon>Eukaryota</taxon>
        <taxon>Fungi</taxon>
        <taxon>Dikarya</taxon>
        <taxon>Ascomycota</taxon>
        <taxon>Pezizomycotina</taxon>
        <taxon>Sordariomycetes</taxon>
        <taxon>Hypocreomycetidae</taxon>
        <taxon>Hypocreales</taxon>
        <taxon>Sarocladiaceae</taxon>
        <taxon>Sarocladium</taxon>
    </lineage>
</organism>
<feature type="domain" description="Nucleoporin Nup120/160 beta-propeller" evidence="4">
    <location>
        <begin position="76"/>
        <end position="570"/>
    </location>
</feature>
<keyword evidence="2" id="KW-0813">Transport</keyword>
<comment type="subcellular location">
    <subcellularLocation>
        <location evidence="1">Nucleus</location>
    </subcellularLocation>
</comment>
<evidence type="ECO:0000313" key="7">
    <source>
        <dbReference type="EMBL" id="KAK0392327.1"/>
    </source>
</evidence>
<evidence type="ECO:0000256" key="1">
    <source>
        <dbReference type="ARBA" id="ARBA00004123"/>
    </source>
</evidence>
<evidence type="ECO:0000259" key="5">
    <source>
        <dbReference type="Pfam" id="PF21486"/>
    </source>
</evidence>
<dbReference type="InterPro" id="IPR021717">
    <property type="entry name" value="Nucleoporin_Nup160"/>
</dbReference>
<dbReference type="GO" id="GO:0005643">
    <property type="term" value="C:nuclear pore"/>
    <property type="evidence" value="ECO:0007669"/>
    <property type="project" value="TreeGrafter"/>
</dbReference>
<gene>
    <name evidence="7" type="ORF">NLU13_1823</name>
</gene>
<proteinExistence type="predicted"/>
<protein>
    <submittedName>
        <fullName evidence="7">Uncharacterized protein</fullName>
    </submittedName>
</protein>
<dbReference type="AlphaFoldDB" id="A0AA39LCM6"/>
<dbReference type="Proteomes" id="UP001175261">
    <property type="component" value="Unassembled WGS sequence"/>
</dbReference>
<dbReference type="Pfam" id="PF11715">
    <property type="entry name" value="Beta-prop_Nup120_160"/>
    <property type="match status" value="1"/>
</dbReference>
<evidence type="ECO:0000259" key="6">
    <source>
        <dbReference type="Pfam" id="PF23300"/>
    </source>
</evidence>
<dbReference type="SUPFAM" id="SSF69322">
    <property type="entry name" value="Tricorn protease domain 2"/>
    <property type="match status" value="1"/>
</dbReference>
<dbReference type="InterPro" id="IPR059141">
    <property type="entry name" value="Beta-prop_Nup120_160"/>
</dbReference>
<name>A0AA39LCM6_SARSR</name>
<dbReference type="PANTHER" id="PTHR21286">
    <property type="entry name" value="NUCLEAR PORE COMPLEX PROTEIN NUP160"/>
    <property type="match status" value="1"/>
</dbReference>
<keyword evidence="8" id="KW-1185">Reference proteome</keyword>
<dbReference type="InterPro" id="IPR056548">
    <property type="entry name" value="HEAT_Nup120"/>
</dbReference>
<sequence>MDSRDAQYLFKETRLNLGPSSSASVVNIRVPSGAANGRSQRKPAIEATFEDENSFRLKHLATASSVYHRVWHDSPRSFLWRVVEDGKVLSIRAVDVCKNDKTPDAPLILNLKFDATIQEGCVAFADPKEHDALAVHVLDQTNQLYTFTLRPDSFRKKSAVDAGLTGTAKVQAPSGLGFKHAHRMIAVSSDLLLITSNDGGIIRLDKAAGHDHTKPLWAQRFFNVQGWAQNLRSLLPFQGKHTIPYGKVNMEYSAATSIKVTSFGLDDCLFAVTICLDHRMRIWNLDDGQIIYTGDILNAERSPQEVGKWAIDPSQSNLLQITGTNRGHRICSTYSPIGAGEFKFWKIAAKDAHTVFVDDMFPKEKLHPITPSSDVWTLADFVLASPVEGSINLWTLWKNNLTYRVQRLELERVSVAHSWQQGWDAVFSETGLVTAENSGPCDPTDVTEKWLQMILQPGRFTKATLQTALSIYERGLGASREGTQNRGLAESICSVLGSTASLDRGSTGAMDYEQFRASSEAQWRRFYRLLVELDRQRGEAIGLATSPDDDMVWVVCTDMISAIRECSSLERLYHSLDVPADDQEHMAAIVGSALTLVDGFSDHFVQLSNAALRPELFEDSGKSDLERLEAFENKAGFWRSITEEDCAQVNEALGTNFDRVSDELYSDVLELIAAPANTKNRSPRYPLTEFGRRLVLQGAQENIELRWKVCFAQLILLAHMEFDFDTEEDQLHNRVDVGTVFKQLVDALRRLELLKWLAKTEVPTPQSVTERRGSVVSKKGTEESQLVTALDMNVSHLLGFSDVKSETLSLNITDLVSNLCAPDSDIEILPTLVQCRLVKDDRADLALGLAPFADESAFSTYVQGRVLLSLKDFSSAALYFRDASEGMSASTVRLERHSSGLLDDTEWNLLNSGLAKYYSHIVALYEKQRAYTFVIEFAQLAIKQFGDKRDASLTKIDMLSRLFNAAVATSQFELAHSSLQSFKDDALRHSSLRKLVDRMCESCHNHELVALTFPGMQQEVDDILAQRTKVTTDVVHGVPYHQLLYSWRIKHNNYRGAATVLFDRIQKLRLVGEGDKIEGDDTFDTPVTKQYLLLINALTCVEPKQAWIYDESGFGTNDGVAKRKLVTLADVRKQYQDELDRIAAIQNNQFGFEADDVMEIA</sequence>
<feature type="domain" description="Nucleoporin Nup120 helical" evidence="5">
    <location>
        <begin position="612"/>
        <end position="744"/>
    </location>
</feature>
<dbReference type="Pfam" id="PF23300">
    <property type="entry name" value="HEAT_Nup120"/>
    <property type="match status" value="1"/>
</dbReference>
<evidence type="ECO:0000313" key="8">
    <source>
        <dbReference type="Proteomes" id="UP001175261"/>
    </source>
</evidence>
<evidence type="ECO:0000259" key="4">
    <source>
        <dbReference type="Pfam" id="PF11715"/>
    </source>
</evidence>
<keyword evidence="3" id="KW-0539">Nucleus</keyword>
<reference evidence="7" key="1">
    <citation type="submission" date="2022-10" db="EMBL/GenBank/DDBJ databases">
        <title>Determination and structural analysis of whole genome sequence of Sarocladium strictum F4-1.</title>
        <authorList>
            <person name="Hu L."/>
            <person name="Jiang Y."/>
        </authorList>
    </citation>
    <scope>NUCLEOTIDE SEQUENCE</scope>
    <source>
        <strain evidence="7">F4-1</strain>
    </source>
</reference>
<dbReference type="PANTHER" id="PTHR21286:SF0">
    <property type="entry name" value="NUCLEAR PORE COMPLEX PROTEIN NUP160"/>
    <property type="match status" value="1"/>
</dbReference>
<dbReference type="InterPro" id="IPR048884">
    <property type="entry name" value="Nup120_helical"/>
</dbReference>
<dbReference type="Pfam" id="PF21486">
    <property type="entry name" value="NUP120_helical"/>
    <property type="match status" value="1"/>
</dbReference>
<accession>A0AA39LCM6</accession>
<dbReference type="EMBL" id="JAPDFR010000001">
    <property type="protein sequence ID" value="KAK0392327.1"/>
    <property type="molecule type" value="Genomic_DNA"/>
</dbReference>
<evidence type="ECO:0000256" key="3">
    <source>
        <dbReference type="ARBA" id="ARBA00023242"/>
    </source>
</evidence>
<evidence type="ECO:0000256" key="2">
    <source>
        <dbReference type="ARBA" id="ARBA00022448"/>
    </source>
</evidence>
<comment type="caution">
    <text evidence="7">The sequence shown here is derived from an EMBL/GenBank/DDBJ whole genome shotgun (WGS) entry which is preliminary data.</text>
</comment>